<sequence>MGTSLFEDCWYHWTNLMNFPIKFKVCHNTRSKVGAATKSSPVTSTYKTDLILGSYCPKLKLKVPIDKVSIANIA</sequence>
<name>M1AC70_SOLTU</name>
<evidence type="ECO:0000313" key="2">
    <source>
        <dbReference type="Proteomes" id="UP000011115"/>
    </source>
</evidence>
<reference evidence="1" key="2">
    <citation type="submission" date="2015-06" db="UniProtKB">
        <authorList>
            <consortium name="EnsemblPlants"/>
        </authorList>
    </citation>
    <scope>IDENTIFICATION</scope>
    <source>
        <strain evidence="1">DM1-3 516 R44</strain>
    </source>
</reference>
<accession>M1AC70</accession>
<reference evidence="2" key="1">
    <citation type="journal article" date="2011" name="Nature">
        <title>Genome sequence and analysis of the tuber crop potato.</title>
        <authorList>
            <consortium name="The Potato Genome Sequencing Consortium"/>
        </authorList>
    </citation>
    <scope>NUCLEOTIDE SEQUENCE [LARGE SCALE GENOMIC DNA]</scope>
    <source>
        <strain evidence="2">cv. DM1-3 516 R44</strain>
    </source>
</reference>
<evidence type="ECO:0000313" key="1">
    <source>
        <dbReference type="EnsemblPlants" id="PGSC0003DMT400019523"/>
    </source>
</evidence>
<protein>
    <submittedName>
        <fullName evidence="1">Uncharacterized protein</fullName>
    </submittedName>
</protein>
<dbReference type="Gramene" id="PGSC0003DMT400019523">
    <property type="protein sequence ID" value="PGSC0003DMT400019523"/>
    <property type="gene ID" value="PGSC0003DMG400007546"/>
</dbReference>
<organism evidence="1 2">
    <name type="scientific">Solanum tuberosum</name>
    <name type="common">Potato</name>
    <dbReference type="NCBI Taxonomy" id="4113"/>
    <lineage>
        <taxon>Eukaryota</taxon>
        <taxon>Viridiplantae</taxon>
        <taxon>Streptophyta</taxon>
        <taxon>Embryophyta</taxon>
        <taxon>Tracheophyta</taxon>
        <taxon>Spermatophyta</taxon>
        <taxon>Magnoliopsida</taxon>
        <taxon>eudicotyledons</taxon>
        <taxon>Gunneridae</taxon>
        <taxon>Pentapetalae</taxon>
        <taxon>asterids</taxon>
        <taxon>lamiids</taxon>
        <taxon>Solanales</taxon>
        <taxon>Solanaceae</taxon>
        <taxon>Solanoideae</taxon>
        <taxon>Solaneae</taxon>
        <taxon>Solanum</taxon>
    </lineage>
</organism>
<dbReference type="AlphaFoldDB" id="M1AC70"/>
<dbReference type="PaxDb" id="4113-PGSC0003DMT400019523"/>
<dbReference type="InParanoid" id="M1AC70"/>
<dbReference type="Proteomes" id="UP000011115">
    <property type="component" value="Unassembled WGS sequence"/>
</dbReference>
<keyword evidence="2" id="KW-1185">Reference proteome</keyword>
<dbReference type="EnsemblPlants" id="PGSC0003DMT400019523">
    <property type="protein sequence ID" value="PGSC0003DMT400019523"/>
    <property type="gene ID" value="PGSC0003DMG400007546"/>
</dbReference>
<dbReference type="HOGENOM" id="CLU_2692649_0_0_1"/>
<proteinExistence type="predicted"/>